<feature type="transmembrane region" description="Helical" evidence="6">
    <location>
        <begin position="177"/>
        <end position="196"/>
    </location>
</feature>
<accession>A0AA36D5N4</accession>
<keyword evidence="8" id="KW-1185">Reference proteome</keyword>
<keyword evidence="2 6" id="KW-0812">Transmembrane</keyword>
<evidence type="ECO:0000256" key="6">
    <source>
        <dbReference type="SAM" id="Phobius"/>
    </source>
</evidence>
<comment type="similarity">
    <text evidence="5">Belongs to the nematode receptor-like protein sra family.</text>
</comment>
<keyword evidence="3 6" id="KW-1133">Transmembrane helix</keyword>
<evidence type="ECO:0000256" key="1">
    <source>
        <dbReference type="ARBA" id="ARBA00004141"/>
    </source>
</evidence>
<dbReference type="EMBL" id="CATQJA010002659">
    <property type="protein sequence ID" value="CAJ0580287.1"/>
    <property type="molecule type" value="Genomic_DNA"/>
</dbReference>
<dbReference type="Proteomes" id="UP001177023">
    <property type="component" value="Unassembled WGS sequence"/>
</dbReference>
<dbReference type="AlphaFoldDB" id="A0AA36D5N4"/>
<reference evidence="7" key="1">
    <citation type="submission" date="2023-06" db="EMBL/GenBank/DDBJ databases">
        <authorList>
            <person name="Delattre M."/>
        </authorList>
    </citation>
    <scope>NUCLEOTIDE SEQUENCE</scope>
    <source>
        <strain evidence="7">AF72</strain>
    </source>
</reference>
<comment type="subcellular location">
    <subcellularLocation>
        <location evidence="1">Membrane</location>
        <topology evidence="1">Multi-pass membrane protein</topology>
    </subcellularLocation>
</comment>
<feature type="transmembrane region" description="Helical" evidence="6">
    <location>
        <begin position="89"/>
        <end position="108"/>
    </location>
</feature>
<proteinExistence type="inferred from homology"/>
<evidence type="ECO:0000313" key="7">
    <source>
        <dbReference type="EMBL" id="CAJ0580287.1"/>
    </source>
</evidence>
<dbReference type="GO" id="GO:0004984">
    <property type="term" value="F:olfactory receptor activity"/>
    <property type="evidence" value="ECO:0007669"/>
    <property type="project" value="TreeGrafter"/>
</dbReference>
<evidence type="ECO:0000256" key="4">
    <source>
        <dbReference type="ARBA" id="ARBA00023136"/>
    </source>
</evidence>
<evidence type="ECO:0000256" key="5">
    <source>
        <dbReference type="ARBA" id="ARBA00037994"/>
    </source>
</evidence>
<evidence type="ECO:0000256" key="3">
    <source>
        <dbReference type="ARBA" id="ARBA00022989"/>
    </source>
</evidence>
<dbReference type="PANTHER" id="PTHR31357:SF5">
    <property type="entry name" value="SERPENTINE RECEPTOR CLASS ALPHA-1-RELATED"/>
    <property type="match status" value="1"/>
</dbReference>
<organism evidence="7 8">
    <name type="scientific">Mesorhabditis spiculigera</name>
    <dbReference type="NCBI Taxonomy" id="96644"/>
    <lineage>
        <taxon>Eukaryota</taxon>
        <taxon>Metazoa</taxon>
        <taxon>Ecdysozoa</taxon>
        <taxon>Nematoda</taxon>
        <taxon>Chromadorea</taxon>
        <taxon>Rhabditida</taxon>
        <taxon>Rhabditina</taxon>
        <taxon>Rhabditomorpha</taxon>
        <taxon>Rhabditoidea</taxon>
        <taxon>Rhabditidae</taxon>
        <taxon>Mesorhabditinae</taxon>
        <taxon>Mesorhabditis</taxon>
    </lineage>
</organism>
<sequence length="244" mass="28565">MSTTTAEDPLCAAVAKLTFGTWYIWQTIFKAALSSGTVLFVGYMFARKLIWIHKEVHSLIGFKLLIVAIYALINAITHYTEPFINDLNLVVICIDVPTMFYGLLFKFFCEYRLKKRNRRSLQHTYRMRYSLLVVNSFLPVIFFHCLVIAFQNIIYFAWPWYAGAVKDYVEMKNIDGLTYITPYYIVVMPIMYRVALQRLRERREREFDEARSPRLDGKVAPHGEVYRNLLASAWAVPTSITIRK</sequence>
<protein>
    <submittedName>
        <fullName evidence="7">Uncharacterized protein</fullName>
    </submittedName>
</protein>
<gene>
    <name evidence="7" type="ORF">MSPICULIGERA_LOCUS18485</name>
</gene>
<feature type="transmembrane region" description="Helical" evidence="6">
    <location>
        <begin position="58"/>
        <end position="77"/>
    </location>
</feature>
<evidence type="ECO:0000256" key="2">
    <source>
        <dbReference type="ARBA" id="ARBA00022692"/>
    </source>
</evidence>
<name>A0AA36D5N4_9BILA</name>
<comment type="caution">
    <text evidence="7">The sequence shown here is derived from an EMBL/GenBank/DDBJ whole genome shotgun (WGS) entry which is preliminary data.</text>
</comment>
<feature type="non-terminal residue" evidence="7">
    <location>
        <position position="1"/>
    </location>
</feature>
<dbReference type="InterPro" id="IPR051080">
    <property type="entry name" value="Nematode_rcpt-like_serp_alpha"/>
</dbReference>
<feature type="transmembrane region" description="Helical" evidence="6">
    <location>
        <begin position="129"/>
        <end position="157"/>
    </location>
</feature>
<keyword evidence="4 6" id="KW-0472">Membrane</keyword>
<dbReference type="GO" id="GO:0016020">
    <property type="term" value="C:membrane"/>
    <property type="evidence" value="ECO:0007669"/>
    <property type="project" value="UniProtKB-SubCell"/>
</dbReference>
<evidence type="ECO:0000313" key="8">
    <source>
        <dbReference type="Proteomes" id="UP001177023"/>
    </source>
</evidence>
<feature type="transmembrane region" description="Helical" evidence="6">
    <location>
        <begin position="23"/>
        <end position="46"/>
    </location>
</feature>
<dbReference type="PANTHER" id="PTHR31357">
    <property type="entry name" value="SERPENTINE RECEPTOR CLASS ALPHA-10"/>
    <property type="match status" value="1"/>
</dbReference>